<name>A0AC61S1E5_9FIRM</name>
<accession>A0AC61S1E5</accession>
<sequence>MINDSINRFLGVLCYPFTSMEAFREDLINEFIVAVRAGEEKKAKEIRKRLKSELISYIRRNYNIYSYDEIYLYLEKCYLFYGYGDGAEGFDNALQLYQYIMKKMAAALISHRDGRIVFKYWRNKNDEELFGGFANNNKVTLFHSLNCHIPMDVIAIVYMIINHGELDASCLDYFYGNIEVADQQLSKILEKGVAENHLHKGVSRTFPSIWDSLMAPLTIKDSKFFWGRKFVDGTEEQNKRIIFYILGCGIARAYLALEISSLLTKGQRHGPDAYGKEVGELIEKFQEGQPFEKFFRDNYQDKNEKEITTYYTRLWDRLAEVQQKAFSSERFCTSILNENAELHTIDENIFLYYALYMMINEQMTEDMKQCMMQYLRIRNYLFHVSVQQKTIKGLDYFQQEHYSVNSALNHVNIKNFWETAMREQLQNQDLYKVEFRSSIPVAYAKCKMEILDFLKAYQKILKEDYSYYDEEKKEYILYRKIPQVGLVIHFLKKPDESVPEKCFQNGKADCSYFHFGELQKEYKEQIGNLIQLRTEYSELSRYLVGIDAASLENSTPVWVFAPIYEQARDSSIEKIGRRNEYGDYTQSLGFTFHAGEDFRHILSGLRRIDESVEYLKFHAGDRIGHGIALGISAREWKNQNPVIIIPQIEALENYLWAYDTLSKNYSDFQATILAYMEKQIYELSGKIYGTRKECVEMEQEGIALELLISGYHRLFAFHETKYETEYEMVEKEFCSRMCSGKKIHWDPMLLAAARHCKKFVKEMERPIHYEITEQDLLIVEELQKILKKKLGRKGVILEVNPSSNTAIADLDVVEANQLYQMNQINNAQNVIVCVNSDEPAVFNTNVSNELAYIYYGMLEQNISREAALLWIDRLRRNGMDSSFIHHLEPDELLLRKLNELIESM</sequence>
<proteinExistence type="predicted"/>
<reference evidence="1" key="1">
    <citation type="submission" date="2019-04" db="EMBL/GenBank/DDBJ databases">
        <title>Microbes associate with the intestines of laboratory mice.</title>
        <authorList>
            <person name="Navarre W."/>
            <person name="Wong E."/>
            <person name="Huang K."/>
            <person name="Tropini C."/>
            <person name="Ng K."/>
            <person name="Yu B."/>
        </authorList>
    </citation>
    <scope>NUCLEOTIDE SEQUENCE</scope>
    <source>
        <strain evidence="1">NM01_1-7b</strain>
    </source>
</reference>
<gene>
    <name evidence="1" type="ORF">E5329_03065</name>
</gene>
<dbReference type="Proteomes" id="UP000304953">
    <property type="component" value="Unassembled WGS sequence"/>
</dbReference>
<evidence type="ECO:0000313" key="2">
    <source>
        <dbReference type="Proteomes" id="UP000304953"/>
    </source>
</evidence>
<dbReference type="EMBL" id="SRYA01000004">
    <property type="protein sequence ID" value="TGY97845.1"/>
    <property type="molecule type" value="Genomic_DNA"/>
</dbReference>
<protein>
    <submittedName>
        <fullName evidence="1">Uncharacterized protein</fullName>
    </submittedName>
</protein>
<organism evidence="1 2">
    <name type="scientific">Petralouisia muris</name>
    <dbReference type="NCBI Taxonomy" id="3032872"/>
    <lineage>
        <taxon>Bacteria</taxon>
        <taxon>Bacillati</taxon>
        <taxon>Bacillota</taxon>
        <taxon>Clostridia</taxon>
        <taxon>Lachnospirales</taxon>
        <taxon>Lachnospiraceae</taxon>
        <taxon>Petralouisia</taxon>
    </lineage>
</organism>
<evidence type="ECO:0000313" key="1">
    <source>
        <dbReference type="EMBL" id="TGY97845.1"/>
    </source>
</evidence>
<comment type="caution">
    <text evidence="1">The sequence shown here is derived from an EMBL/GenBank/DDBJ whole genome shotgun (WGS) entry which is preliminary data.</text>
</comment>
<keyword evidence="2" id="KW-1185">Reference proteome</keyword>